<evidence type="ECO:0000256" key="1">
    <source>
        <dbReference type="ARBA" id="ARBA00009132"/>
    </source>
</evidence>
<dbReference type="EMBL" id="JAPNKE010000002">
    <property type="protein sequence ID" value="MCY1010927.1"/>
    <property type="molecule type" value="Genomic_DNA"/>
</dbReference>
<evidence type="ECO:0000313" key="7">
    <source>
        <dbReference type="Proteomes" id="UP001150924"/>
    </source>
</evidence>
<dbReference type="Pfam" id="PF00989">
    <property type="entry name" value="PAS"/>
    <property type="match status" value="1"/>
</dbReference>
<comment type="caution">
    <text evidence="6">The sequence shown here is derived from an EMBL/GenBank/DDBJ whole genome shotgun (WGS) entry which is preliminary data.</text>
</comment>
<protein>
    <recommendedName>
        <fullName evidence="2">Photoactive yellow protein</fullName>
    </recommendedName>
</protein>
<dbReference type="SUPFAM" id="SSF55785">
    <property type="entry name" value="PYP-like sensor domain (PAS domain)"/>
    <property type="match status" value="1"/>
</dbReference>
<keyword evidence="7" id="KW-1185">Reference proteome</keyword>
<dbReference type="CDD" id="cd00130">
    <property type="entry name" value="PAS"/>
    <property type="match status" value="1"/>
</dbReference>
<dbReference type="InterPro" id="IPR013767">
    <property type="entry name" value="PAS_fold"/>
</dbReference>
<organism evidence="6 7">
    <name type="scientific">Nannocystis pusilla</name>
    <dbReference type="NCBI Taxonomy" id="889268"/>
    <lineage>
        <taxon>Bacteria</taxon>
        <taxon>Pseudomonadati</taxon>
        <taxon>Myxococcota</taxon>
        <taxon>Polyangia</taxon>
        <taxon>Nannocystales</taxon>
        <taxon>Nannocystaceae</taxon>
        <taxon>Nannocystis</taxon>
    </lineage>
</organism>
<evidence type="ECO:0000256" key="3">
    <source>
        <dbReference type="ARBA" id="ARBA00022991"/>
    </source>
</evidence>
<dbReference type="GO" id="GO:0006355">
    <property type="term" value="P:regulation of DNA-templated transcription"/>
    <property type="evidence" value="ECO:0007669"/>
    <property type="project" value="InterPro"/>
</dbReference>
<dbReference type="InterPro" id="IPR035965">
    <property type="entry name" value="PAS-like_dom_sf"/>
</dbReference>
<dbReference type="AlphaFoldDB" id="A0A9X3EVH9"/>
<sequence>MNFDSPTLLADLERATASELDDAAFGVVRMDRDGVVLNFSRRESQLSGLSPQGVIGKNFFIEVAPCTNNFMVAERYAESGDLDERLDYVFTYRMKPRPVRLRMLKRADGGNQYLVVIER</sequence>
<dbReference type="InterPro" id="IPR000014">
    <property type="entry name" value="PAS"/>
</dbReference>
<dbReference type="PIRSF" id="PIRSF000087">
    <property type="entry name" value="PYP"/>
    <property type="match status" value="1"/>
</dbReference>
<gene>
    <name evidence="6" type="ORF">OV079_36255</name>
</gene>
<reference evidence="6" key="1">
    <citation type="submission" date="2022-11" db="EMBL/GenBank/DDBJ databases">
        <title>Minimal conservation of predation-associated metabolite biosynthetic gene clusters underscores biosynthetic potential of Myxococcota including descriptions for ten novel species: Archangium lansinium sp. nov., Myxococcus landrumus sp. nov., Nannocystis bai.</title>
        <authorList>
            <person name="Ahearne A."/>
            <person name="Stevens C."/>
            <person name="Phillips K."/>
        </authorList>
    </citation>
    <scope>NUCLEOTIDE SEQUENCE</scope>
    <source>
        <strain evidence="6">Na p29</strain>
    </source>
</reference>
<comment type="similarity">
    <text evidence="1">Belongs to the photoactive yellow protein family.</text>
</comment>
<dbReference type="GO" id="GO:0007602">
    <property type="term" value="P:phototransduction"/>
    <property type="evidence" value="ECO:0007669"/>
    <property type="project" value="InterPro"/>
</dbReference>
<dbReference type="RefSeq" id="WP_267774078.1">
    <property type="nucleotide sequence ID" value="NZ_JAPNKE010000002.1"/>
</dbReference>
<proteinExistence type="inferred from homology"/>
<evidence type="ECO:0000313" key="6">
    <source>
        <dbReference type="EMBL" id="MCY1010927.1"/>
    </source>
</evidence>
<evidence type="ECO:0000259" key="5">
    <source>
        <dbReference type="PROSITE" id="PS50112"/>
    </source>
</evidence>
<feature type="domain" description="PAS" evidence="5">
    <location>
        <begin position="12"/>
        <end position="63"/>
    </location>
</feature>
<dbReference type="Gene3D" id="3.30.450.20">
    <property type="entry name" value="PAS domain"/>
    <property type="match status" value="1"/>
</dbReference>
<dbReference type="GO" id="GO:0009881">
    <property type="term" value="F:photoreceptor activity"/>
    <property type="evidence" value="ECO:0007669"/>
    <property type="project" value="InterPro"/>
</dbReference>
<evidence type="ECO:0000256" key="4">
    <source>
        <dbReference type="ARBA" id="ARBA00023170"/>
    </source>
</evidence>
<dbReference type="PROSITE" id="PS50112">
    <property type="entry name" value="PAS"/>
    <property type="match status" value="1"/>
</dbReference>
<name>A0A9X3EVH9_9BACT</name>
<keyword evidence="3" id="KW-0157">Chromophore</keyword>
<dbReference type="InterPro" id="IPR012130">
    <property type="entry name" value="PYP"/>
</dbReference>
<evidence type="ECO:0000256" key="2">
    <source>
        <dbReference type="ARBA" id="ARBA00019243"/>
    </source>
</evidence>
<keyword evidence="4" id="KW-0675">Receptor</keyword>
<accession>A0A9X3EVH9</accession>
<dbReference type="Proteomes" id="UP001150924">
    <property type="component" value="Unassembled WGS sequence"/>
</dbReference>